<proteinExistence type="predicted"/>
<gene>
    <name evidence="1" type="ORF">BHV66_10205</name>
</gene>
<sequence length="67" mass="7710">MKLVIKTISEVKDAKEHLEDQISCLLMQFEKDNGVHISDLSIYPREIYNEYGKMIGRQIGTSIVVKL</sequence>
<name>A0A1Q6F2L0_9BACT</name>
<protein>
    <submittedName>
        <fullName evidence="1">Uncharacterized protein</fullName>
    </submittedName>
</protein>
<comment type="caution">
    <text evidence="1">The sequence shown here is derived from an EMBL/GenBank/DDBJ whole genome shotgun (WGS) entry which is preliminary data.</text>
</comment>
<organism evidence="1 2">
    <name type="scientific">Alistipes putredinis</name>
    <dbReference type="NCBI Taxonomy" id="28117"/>
    <lineage>
        <taxon>Bacteria</taxon>
        <taxon>Pseudomonadati</taxon>
        <taxon>Bacteroidota</taxon>
        <taxon>Bacteroidia</taxon>
        <taxon>Bacteroidales</taxon>
        <taxon>Rikenellaceae</taxon>
        <taxon>Alistipes</taxon>
    </lineage>
</organism>
<reference evidence="1 2" key="1">
    <citation type="journal article" date="2016" name="Nat. Biotechnol.">
        <title>Measurement of bacterial replication rates in microbial communities.</title>
        <authorList>
            <person name="Brown C.T."/>
            <person name="Olm M.R."/>
            <person name="Thomas B.C."/>
            <person name="Banfield J.F."/>
        </authorList>
    </citation>
    <scope>NUCLEOTIDE SEQUENCE [LARGE SCALE GENOMIC DNA]</scope>
    <source>
        <strain evidence="1">CAG:67_53_122</strain>
    </source>
</reference>
<dbReference type="Proteomes" id="UP000187417">
    <property type="component" value="Unassembled WGS sequence"/>
</dbReference>
<dbReference type="RefSeq" id="WP_227088707.1">
    <property type="nucleotide sequence ID" value="NZ_BAAFLA010000008.1"/>
</dbReference>
<dbReference type="AlphaFoldDB" id="A0A1Q6F2L0"/>
<dbReference type="STRING" id="28117.BHV66_10205"/>
<evidence type="ECO:0000313" key="1">
    <source>
        <dbReference type="EMBL" id="OKY93058.1"/>
    </source>
</evidence>
<evidence type="ECO:0000313" key="2">
    <source>
        <dbReference type="Proteomes" id="UP000187417"/>
    </source>
</evidence>
<accession>A0A1Q6F2L0</accession>
<dbReference type="EMBL" id="MNQH01000046">
    <property type="protein sequence ID" value="OKY93058.1"/>
    <property type="molecule type" value="Genomic_DNA"/>
</dbReference>